<dbReference type="eggNOG" id="COG0671">
    <property type="taxonomic scope" value="Bacteria"/>
</dbReference>
<accession>M7NHR9</accession>
<feature type="chain" id="PRO_5004082174" evidence="1">
    <location>
        <begin position="21"/>
        <end position="446"/>
    </location>
</feature>
<dbReference type="SUPFAM" id="SSF48317">
    <property type="entry name" value="Acid phosphatase/Vanadium-dependent haloperoxidase"/>
    <property type="match status" value="2"/>
</dbReference>
<proteinExistence type="predicted"/>
<dbReference type="Proteomes" id="UP000011910">
    <property type="component" value="Unassembled WGS sequence"/>
</dbReference>
<dbReference type="InterPro" id="IPR000326">
    <property type="entry name" value="PAP2/HPO"/>
</dbReference>
<dbReference type="CDD" id="cd03398">
    <property type="entry name" value="PAP2_haloperoxidase"/>
    <property type="match status" value="1"/>
</dbReference>
<sequence length="446" mass="49945">MNNVRFFCLLILLPCSLCMAQPRKYANGVEPTAGSWQPWVIPSVQAVMPAPPPAKKASQSELAAVLALQQQLDSAAWAEIHYWNAGPAAYRWQRIADNLWDSTQYWARTYAYMNVAIYDATLAAWQAKYTYARSRPFEASDKISSLVAVPLSPSYPCEHAVTAGAAATVLAYLFPAKADSLLLLAKKAGQSRVAAGLQYPSDVEAGFALGVQVAEQVIERAKQDGFDKPWPGKLPLGRDYYSGKPIKKDLPNLKTWALSTASQFRSPPPPAFEKDMEEMKAYTPDLPARHRAFRWEFSWPWGEVVDQKVLEYNLSNNAPRAALVYALISISDYDNQVAHWDSKYTYFRARPDQYDTTFVPLFTTPPSPSYPAGHATLAYCRAEVLSYLFPYDRQLFFEMAKEATHSRFEGGVHYPSDNVAGETLGRQVGAQIVRWAREKTPALVFK</sequence>
<feature type="signal peptide" evidence="1">
    <location>
        <begin position="1"/>
        <end position="20"/>
    </location>
</feature>
<dbReference type="SMART" id="SM00014">
    <property type="entry name" value="acidPPc"/>
    <property type="match status" value="1"/>
</dbReference>
<dbReference type="AlphaFoldDB" id="M7NHR9"/>
<comment type="caution">
    <text evidence="3">The sequence shown here is derived from an EMBL/GenBank/DDBJ whole genome shotgun (WGS) entry which is preliminary data.</text>
</comment>
<reference evidence="3 4" key="1">
    <citation type="journal article" date="2013" name="Genome Announc.">
        <title>Draft Genome Sequence of Cesiribacter andamanensis Strain AMV16T, Isolated from a Soil Sample from a Mud Volcano in the Andaman Islands, India.</title>
        <authorList>
            <person name="Shivaji S."/>
            <person name="Ara S."/>
            <person name="Begum Z."/>
            <person name="Srinivas T.N."/>
            <person name="Singh A."/>
            <person name="Kumar Pinnaka A."/>
        </authorList>
    </citation>
    <scope>NUCLEOTIDE SEQUENCE [LARGE SCALE GENOMIC DNA]</scope>
    <source>
        <strain evidence="3 4">AMV16</strain>
    </source>
</reference>
<dbReference type="Pfam" id="PF01569">
    <property type="entry name" value="PAP2"/>
    <property type="match status" value="2"/>
</dbReference>
<dbReference type="RefSeq" id="WP_009196906.1">
    <property type="nucleotide sequence ID" value="NZ_AODQ01000123.1"/>
</dbReference>
<dbReference type="InterPro" id="IPR036938">
    <property type="entry name" value="PAP2/HPO_sf"/>
</dbReference>
<dbReference type="Gene3D" id="1.10.606.20">
    <property type="match status" value="2"/>
</dbReference>
<name>M7NHR9_9BACT</name>
<dbReference type="EMBL" id="AODQ01000123">
    <property type="protein sequence ID" value="EMR01345.1"/>
    <property type="molecule type" value="Genomic_DNA"/>
</dbReference>
<dbReference type="CDD" id="cd03380">
    <property type="entry name" value="PAP2_like_1"/>
    <property type="match status" value="1"/>
</dbReference>
<feature type="domain" description="Phosphatidic acid phosphatase type 2/haloperoxidase" evidence="2">
    <location>
        <begin position="110"/>
        <end position="218"/>
    </location>
</feature>
<dbReference type="PANTHER" id="PTHR34599">
    <property type="entry name" value="PEROXIDASE-RELATED"/>
    <property type="match status" value="1"/>
</dbReference>
<dbReference type="STRING" id="1279009.ADICEAN_03525"/>
<gene>
    <name evidence="3" type="ORF">ADICEAN_03525</name>
</gene>
<keyword evidence="1" id="KW-0732">Signal</keyword>
<dbReference type="InterPro" id="IPR052559">
    <property type="entry name" value="V-haloperoxidase"/>
</dbReference>
<evidence type="ECO:0000256" key="1">
    <source>
        <dbReference type="SAM" id="SignalP"/>
    </source>
</evidence>
<evidence type="ECO:0000259" key="2">
    <source>
        <dbReference type="SMART" id="SM00014"/>
    </source>
</evidence>
<dbReference type="OrthoDB" id="7793240at2"/>
<evidence type="ECO:0000313" key="4">
    <source>
        <dbReference type="Proteomes" id="UP000011910"/>
    </source>
</evidence>
<dbReference type="PANTHER" id="PTHR34599:SF1">
    <property type="entry name" value="PHOSPHATIDIC ACID PHOSPHATASE TYPE 2_HALOPEROXIDASE DOMAIN-CONTAINING PROTEIN"/>
    <property type="match status" value="1"/>
</dbReference>
<keyword evidence="4" id="KW-1185">Reference proteome</keyword>
<protein>
    <submittedName>
        <fullName evidence="3">PAP2 superfamily protein</fullName>
    </submittedName>
</protein>
<evidence type="ECO:0000313" key="3">
    <source>
        <dbReference type="EMBL" id="EMR01345.1"/>
    </source>
</evidence>
<organism evidence="3 4">
    <name type="scientific">Cesiribacter andamanensis AMV16</name>
    <dbReference type="NCBI Taxonomy" id="1279009"/>
    <lineage>
        <taxon>Bacteria</taxon>
        <taxon>Pseudomonadati</taxon>
        <taxon>Bacteroidota</taxon>
        <taxon>Cytophagia</taxon>
        <taxon>Cytophagales</taxon>
        <taxon>Cesiribacteraceae</taxon>
        <taxon>Cesiribacter</taxon>
    </lineage>
</organism>